<feature type="binding site" evidence="9">
    <location>
        <begin position="36"/>
        <end position="43"/>
    </location>
    <ligand>
        <name>ATP</name>
        <dbReference type="ChEBI" id="CHEBI:30616"/>
    </ligand>
</feature>
<dbReference type="RefSeq" id="WP_367887055.1">
    <property type="nucleotide sequence ID" value="NZ_CP130612.1"/>
</dbReference>
<dbReference type="Gene3D" id="1.20.1050.90">
    <property type="entry name" value="RecF/RecN/SMC, N-terminal domain"/>
    <property type="match status" value="1"/>
</dbReference>
<keyword evidence="9" id="KW-0234">DNA repair</keyword>
<evidence type="ECO:0000256" key="1">
    <source>
        <dbReference type="ARBA" id="ARBA00004496"/>
    </source>
</evidence>
<dbReference type="EMBL" id="CP130613">
    <property type="protein sequence ID" value="WKW14266.1"/>
    <property type="molecule type" value="Genomic_DNA"/>
</dbReference>
<dbReference type="AlphaFoldDB" id="A0AA49JYB9"/>
<protein>
    <recommendedName>
        <fullName evidence="3 9">DNA replication and repair protein RecF</fullName>
    </recommendedName>
</protein>
<accession>A0AA49JYB9</accession>
<evidence type="ECO:0000256" key="4">
    <source>
        <dbReference type="ARBA" id="ARBA00022490"/>
    </source>
</evidence>
<dbReference type="GO" id="GO:0006302">
    <property type="term" value="P:double-strand break repair"/>
    <property type="evidence" value="ECO:0007669"/>
    <property type="project" value="TreeGrafter"/>
</dbReference>
<keyword evidence="6 9" id="KW-0547">Nucleotide-binding</keyword>
<dbReference type="GO" id="GO:0005737">
    <property type="term" value="C:cytoplasm"/>
    <property type="evidence" value="ECO:0007669"/>
    <property type="project" value="UniProtKB-SubCell"/>
</dbReference>
<evidence type="ECO:0000313" key="11">
    <source>
        <dbReference type="EMBL" id="WKW11356.1"/>
    </source>
</evidence>
<evidence type="ECO:0000256" key="6">
    <source>
        <dbReference type="ARBA" id="ARBA00022741"/>
    </source>
</evidence>
<dbReference type="InterPro" id="IPR001238">
    <property type="entry name" value="DNA-binding_RecF"/>
</dbReference>
<keyword evidence="13" id="KW-1185">Reference proteome</keyword>
<dbReference type="EMBL" id="CP130612">
    <property type="protein sequence ID" value="WKW11356.1"/>
    <property type="molecule type" value="Genomic_DNA"/>
</dbReference>
<keyword evidence="9" id="KW-0227">DNA damage</keyword>
<name>A0AA49JYB9_9BACT</name>
<comment type="similarity">
    <text evidence="2 9">Belongs to the RecF family.</text>
</comment>
<evidence type="ECO:0000256" key="2">
    <source>
        <dbReference type="ARBA" id="ARBA00008016"/>
    </source>
</evidence>
<evidence type="ECO:0000256" key="9">
    <source>
        <dbReference type="HAMAP-Rule" id="MF_00365"/>
    </source>
</evidence>
<comment type="subcellular location">
    <subcellularLocation>
        <location evidence="1 9">Cytoplasm</location>
    </subcellularLocation>
</comment>
<dbReference type="GO" id="GO:0003697">
    <property type="term" value="F:single-stranded DNA binding"/>
    <property type="evidence" value="ECO:0007669"/>
    <property type="project" value="UniProtKB-UniRule"/>
</dbReference>
<evidence type="ECO:0000259" key="10">
    <source>
        <dbReference type="Pfam" id="PF02463"/>
    </source>
</evidence>
<dbReference type="Proteomes" id="UP001229955">
    <property type="component" value="Chromosome"/>
</dbReference>
<reference evidence="12" key="1">
    <citation type="submission" date="2023-07" db="EMBL/GenBank/DDBJ databases">
        <authorList>
            <person name="Haufschild T."/>
            <person name="Kallscheuer N."/>
            <person name="Hammer J."/>
            <person name="Kohn T."/>
            <person name="Kabuu M."/>
            <person name="Jogler M."/>
            <person name="Wohfarth N."/>
            <person name="Heuer A."/>
            <person name="Rohde M."/>
            <person name="van Teeseling M.C.F."/>
            <person name="Jogler C."/>
        </authorList>
    </citation>
    <scope>NUCLEOTIDE SEQUENCE</scope>
    <source>
        <strain evidence="11">Strain 138</strain>
        <strain evidence="12">Strain 318</strain>
    </source>
</reference>
<evidence type="ECO:0000256" key="3">
    <source>
        <dbReference type="ARBA" id="ARBA00020170"/>
    </source>
</evidence>
<gene>
    <name evidence="9 12" type="primary">recF</name>
    <name evidence="11" type="ORF">Strain138_000599</name>
    <name evidence="12" type="ORF">Strain318_000599</name>
</gene>
<dbReference type="GO" id="GO:0005524">
    <property type="term" value="F:ATP binding"/>
    <property type="evidence" value="ECO:0007669"/>
    <property type="project" value="UniProtKB-UniRule"/>
</dbReference>
<dbReference type="SUPFAM" id="SSF52540">
    <property type="entry name" value="P-loop containing nucleoside triphosphate hydrolases"/>
    <property type="match status" value="1"/>
</dbReference>
<dbReference type="PROSITE" id="PS00617">
    <property type="entry name" value="RECF_1"/>
    <property type="match status" value="1"/>
</dbReference>
<evidence type="ECO:0000256" key="5">
    <source>
        <dbReference type="ARBA" id="ARBA00022705"/>
    </source>
</evidence>
<evidence type="ECO:0000256" key="7">
    <source>
        <dbReference type="ARBA" id="ARBA00022840"/>
    </source>
</evidence>
<dbReference type="InterPro" id="IPR018078">
    <property type="entry name" value="DNA-binding_RecF_CS"/>
</dbReference>
<dbReference type="GO" id="GO:0009432">
    <property type="term" value="P:SOS response"/>
    <property type="evidence" value="ECO:0007669"/>
    <property type="project" value="UniProtKB-UniRule"/>
</dbReference>
<dbReference type="GO" id="GO:0006260">
    <property type="term" value="P:DNA replication"/>
    <property type="evidence" value="ECO:0007669"/>
    <property type="project" value="UniProtKB-UniRule"/>
</dbReference>
<accession>A0AA49JSU8</accession>
<organism evidence="12 13">
    <name type="scientific">Pseudogemmatithrix spongiicola</name>
    <dbReference type="NCBI Taxonomy" id="3062599"/>
    <lineage>
        <taxon>Bacteria</taxon>
        <taxon>Pseudomonadati</taxon>
        <taxon>Gemmatimonadota</taxon>
        <taxon>Gemmatimonadia</taxon>
        <taxon>Gemmatimonadales</taxon>
        <taxon>Gemmatimonadaceae</taxon>
        <taxon>Pseudogemmatithrix</taxon>
    </lineage>
</organism>
<dbReference type="GO" id="GO:0000731">
    <property type="term" value="P:DNA synthesis involved in DNA repair"/>
    <property type="evidence" value="ECO:0007669"/>
    <property type="project" value="TreeGrafter"/>
</dbReference>
<comment type="function">
    <text evidence="9">The RecF protein is involved in DNA metabolism; it is required for DNA replication and normal SOS inducibility. RecF binds preferentially to single-stranded, linear DNA. It also seems to bind ATP.</text>
</comment>
<keyword evidence="4 9" id="KW-0963">Cytoplasm</keyword>
<evidence type="ECO:0000313" key="13">
    <source>
        <dbReference type="Proteomes" id="UP001229955"/>
    </source>
</evidence>
<dbReference type="NCBIfam" id="TIGR00611">
    <property type="entry name" value="recf"/>
    <property type="match status" value="1"/>
</dbReference>
<dbReference type="KEGG" id="pspc:Strain318_000599"/>
<sequence>MSSPRSAQLRALALHDFRNIAAARLELPPEGIALVGENGQGKTNAIEAIAYLRMLRSMRGARDRDLIRHGAPAFHIAAELGNLPAMRATIGADRAGRKKVTLDGAEPEKLTDALDALPSVSFSPRDVDLIAGAPAERRRYLDITLALTSPAYLHALRRYRGALLRRNAALRDATRKGAARTLVAAVAAWEPALAEQGAILVRARRAWAAAHAARFTALSAAIGETQPAALEYAGSAADADDPQAELLAQLERQREQDLRRCLTHAGPHRDDLVLRLDAHDLRQVGSAGQQRTAAIVLRMLESATHREATGVIPALLLDDPFAELDRRRTARILALLEEEGVGQCVLCVPREDEIPSQFTRLQRWSVRAGTFTR</sequence>
<keyword evidence="8 9" id="KW-0238">DNA-binding</keyword>
<dbReference type="Pfam" id="PF02463">
    <property type="entry name" value="SMC_N"/>
    <property type="match status" value="1"/>
</dbReference>
<dbReference type="PANTHER" id="PTHR32182:SF0">
    <property type="entry name" value="DNA REPLICATION AND REPAIR PROTEIN RECF"/>
    <property type="match status" value="1"/>
</dbReference>
<evidence type="ECO:0000256" key="8">
    <source>
        <dbReference type="ARBA" id="ARBA00023125"/>
    </source>
</evidence>
<dbReference type="PANTHER" id="PTHR32182">
    <property type="entry name" value="DNA REPLICATION AND REPAIR PROTEIN RECF"/>
    <property type="match status" value="1"/>
</dbReference>
<dbReference type="HAMAP" id="MF_00365">
    <property type="entry name" value="RecF"/>
    <property type="match status" value="1"/>
</dbReference>
<proteinExistence type="inferred from homology"/>
<evidence type="ECO:0000313" key="12">
    <source>
        <dbReference type="EMBL" id="WKW14266.1"/>
    </source>
</evidence>
<feature type="domain" description="RecF/RecN/SMC N-terminal" evidence="10">
    <location>
        <begin position="9"/>
        <end position="348"/>
    </location>
</feature>
<dbReference type="Gene3D" id="3.40.50.300">
    <property type="entry name" value="P-loop containing nucleotide triphosphate hydrolases"/>
    <property type="match status" value="1"/>
</dbReference>
<keyword evidence="5 9" id="KW-0235">DNA replication</keyword>
<dbReference type="InterPro" id="IPR003395">
    <property type="entry name" value="RecF/RecN/SMC_N"/>
</dbReference>
<keyword evidence="7 9" id="KW-0067">ATP-binding</keyword>
<dbReference type="InterPro" id="IPR042174">
    <property type="entry name" value="RecF_2"/>
</dbReference>
<keyword evidence="9" id="KW-0742">SOS response</keyword>
<dbReference type="InterPro" id="IPR027417">
    <property type="entry name" value="P-loop_NTPase"/>
</dbReference>